<keyword evidence="1" id="KW-0812">Transmembrane</keyword>
<dbReference type="EMBL" id="CAJRAY010000070">
    <property type="protein sequence ID" value="CAG5090090.1"/>
    <property type="molecule type" value="Genomic_DNA"/>
</dbReference>
<keyword evidence="1" id="KW-0472">Membrane</keyword>
<sequence length="36" mass="4313">MTHDRALIVWACMPVYPCMFGHVRTQILYRGIRFVM</sequence>
<accession>A0ABN7S041</accession>
<feature type="transmembrane region" description="Helical" evidence="1">
    <location>
        <begin position="6"/>
        <end position="23"/>
    </location>
</feature>
<reference evidence="2 3" key="1">
    <citation type="submission" date="2021-04" db="EMBL/GenBank/DDBJ databases">
        <authorList>
            <person name="Rakotoarivonina H."/>
        </authorList>
    </citation>
    <scope>NUCLEOTIDE SEQUENCE [LARGE SCALE GENOMIC DNA]</scope>
    <source>
        <strain evidence="2 3">XE</strain>
    </source>
</reference>
<gene>
    <name evidence="2" type="primary">txxe 1943</name>
    <name evidence="2" type="ORF">TXXE_13845</name>
</gene>
<evidence type="ECO:0000256" key="1">
    <source>
        <dbReference type="SAM" id="Phobius"/>
    </source>
</evidence>
<name>A0ABN7S041_THEXY</name>
<proteinExistence type="predicted"/>
<keyword evidence="3" id="KW-1185">Reference proteome</keyword>
<organism evidence="2 3">
    <name type="scientific">Thermobacillus xylanilyticus</name>
    <dbReference type="NCBI Taxonomy" id="76633"/>
    <lineage>
        <taxon>Bacteria</taxon>
        <taxon>Bacillati</taxon>
        <taxon>Bacillota</taxon>
        <taxon>Bacilli</taxon>
        <taxon>Bacillales</taxon>
        <taxon>Paenibacillaceae</taxon>
        <taxon>Thermobacillus</taxon>
    </lineage>
</organism>
<protein>
    <submittedName>
        <fullName evidence="2">Uncharacterized protein</fullName>
    </submittedName>
</protein>
<evidence type="ECO:0000313" key="3">
    <source>
        <dbReference type="Proteomes" id="UP000681526"/>
    </source>
</evidence>
<dbReference type="Proteomes" id="UP000681526">
    <property type="component" value="Unassembled WGS sequence"/>
</dbReference>
<keyword evidence="1" id="KW-1133">Transmembrane helix</keyword>
<evidence type="ECO:0000313" key="2">
    <source>
        <dbReference type="EMBL" id="CAG5090090.1"/>
    </source>
</evidence>
<comment type="caution">
    <text evidence="2">The sequence shown here is derived from an EMBL/GenBank/DDBJ whole genome shotgun (WGS) entry which is preliminary data.</text>
</comment>